<evidence type="ECO:0000256" key="1">
    <source>
        <dbReference type="ARBA" id="ARBA00022729"/>
    </source>
</evidence>
<feature type="region of interest" description="Disordered" evidence="2">
    <location>
        <begin position="24"/>
        <end position="43"/>
    </location>
</feature>
<dbReference type="Proteomes" id="UP000620327">
    <property type="component" value="Unassembled WGS sequence"/>
</dbReference>
<dbReference type="PROSITE" id="PS51257">
    <property type="entry name" value="PROKAR_LIPOPROTEIN"/>
    <property type="match status" value="1"/>
</dbReference>
<comment type="caution">
    <text evidence="4">The sequence shown here is derived from an EMBL/GenBank/DDBJ whole genome shotgun (WGS) entry which is preliminary data.</text>
</comment>
<dbReference type="NCBIfam" id="NF037995">
    <property type="entry name" value="TRAP_S1"/>
    <property type="match status" value="1"/>
</dbReference>
<dbReference type="Pfam" id="PF03480">
    <property type="entry name" value="DctP"/>
    <property type="match status" value="1"/>
</dbReference>
<proteinExistence type="predicted"/>
<feature type="signal peptide" evidence="3">
    <location>
        <begin position="1"/>
        <end position="21"/>
    </location>
</feature>
<protein>
    <submittedName>
        <fullName evidence="4">TRAP transporter substrate-binding protein DctP</fullName>
    </submittedName>
</protein>
<evidence type="ECO:0000256" key="2">
    <source>
        <dbReference type="SAM" id="MobiDB-lite"/>
    </source>
</evidence>
<evidence type="ECO:0000313" key="5">
    <source>
        <dbReference type="Proteomes" id="UP000620327"/>
    </source>
</evidence>
<dbReference type="GO" id="GO:0055085">
    <property type="term" value="P:transmembrane transport"/>
    <property type="evidence" value="ECO:0007669"/>
    <property type="project" value="InterPro"/>
</dbReference>
<dbReference type="PANTHER" id="PTHR33376">
    <property type="match status" value="1"/>
</dbReference>
<dbReference type="InterPro" id="IPR038404">
    <property type="entry name" value="TRAP_DctP_sf"/>
</dbReference>
<feature type="compositionally biased region" description="Polar residues" evidence="2">
    <location>
        <begin position="30"/>
        <end position="43"/>
    </location>
</feature>
<dbReference type="AlphaFoldDB" id="A0A923S7J7"/>
<accession>A0A923S7J7</accession>
<dbReference type="Gene3D" id="3.40.190.170">
    <property type="entry name" value="Bacterial extracellular solute-binding protein, family 7"/>
    <property type="match status" value="1"/>
</dbReference>
<evidence type="ECO:0000256" key="3">
    <source>
        <dbReference type="SAM" id="SignalP"/>
    </source>
</evidence>
<keyword evidence="1 3" id="KW-0732">Signal</keyword>
<name>A0A923S7J7_9FIRM</name>
<feature type="chain" id="PRO_5038992851" evidence="3">
    <location>
        <begin position="22"/>
        <end position="400"/>
    </location>
</feature>
<evidence type="ECO:0000313" key="4">
    <source>
        <dbReference type="EMBL" id="MBC5770243.1"/>
    </source>
</evidence>
<dbReference type="EMBL" id="JACOQI010000006">
    <property type="protein sequence ID" value="MBC5770243.1"/>
    <property type="molecule type" value="Genomic_DNA"/>
</dbReference>
<reference evidence="4" key="1">
    <citation type="submission" date="2020-08" db="EMBL/GenBank/DDBJ databases">
        <title>Genome public.</title>
        <authorList>
            <person name="Liu C."/>
            <person name="Sun Q."/>
        </authorList>
    </citation>
    <scope>NUCLEOTIDE SEQUENCE</scope>
    <source>
        <strain evidence="4">BX15</strain>
    </source>
</reference>
<dbReference type="PANTHER" id="PTHR33376:SF15">
    <property type="entry name" value="BLL6794 PROTEIN"/>
    <property type="match status" value="1"/>
</dbReference>
<organism evidence="4 5">
    <name type="scientific">Dysosmobacter segnis</name>
    <dbReference type="NCBI Taxonomy" id="2763042"/>
    <lineage>
        <taxon>Bacteria</taxon>
        <taxon>Bacillati</taxon>
        <taxon>Bacillota</taxon>
        <taxon>Clostridia</taxon>
        <taxon>Eubacteriales</taxon>
        <taxon>Oscillospiraceae</taxon>
        <taxon>Dysosmobacter</taxon>
    </lineage>
</organism>
<dbReference type="InterPro" id="IPR018389">
    <property type="entry name" value="DctP_fam"/>
</dbReference>
<keyword evidence="5" id="KW-1185">Reference proteome</keyword>
<gene>
    <name evidence="4" type="primary">dctP</name>
    <name evidence="4" type="ORF">H8Z83_07895</name>
</gene>
<sequence length="400" mass="43686">MKKITALILSLALVFSLAACGGSKTDAPAQDNSNDATASSGPNSYGYDVSAEAPLKIVSTSALNATHCCYAGFYQPFMDLVTEMSDGKITWETYMSGELVEGGKEYDALRDGVADVAMPLTPIYDTSRFPAGDVPQLPIKVSTSEIVSNAYVDLLNSTEEIADGKNFNQLYFEDNGVHFIAHNNPPRNAISTTTKDITTMSDWSGLIIRTSSRPQQFLATDLGITPLNVTAYDLYDTLSRGTADGGFQQIPDWASYGLDELYKYAIEGLSFGHFTAGMGWSKDFWDSLPEVYQQILTDAADRVRPDGCAYWDEKTKEVKATVESRGGKFVEYTSLPQELQDKVNAACVNTWVQYAEMLEDSGVPGAKICKLWRDCMVQNGAEMIDGVDEALDGLIEKYGA</sequence>
<dbReference type="RefSeq" id="WP_187014535.1">
    <property type="nucleotide sequence ID" value="NZ_JACOQI010000006.1"/>
</dbReference>